<dbReference type="GO" id="GO:0006352">
    <property type="term" value="P:DNA-templated transcription initiation"/>
    <property type="evidence" value="ECO:0007669"/>
    <property type="project" value="InterPro"/>
</dbReference>
<protein>
    <submittedName>
        <fullName evidence="1">DNA-directed RNA polymerase specialized sigma subunit, sigma24 family</fullName>
    </submittedName>
</protein>
<keyword evidence="2" id="KW-1185">Reference proteome</keyword>
<dbReference type="EMBL" id="FOIT01000004">
    <property type="protein sequence ID" value="SEW06539.1"/>
    <property type="molecule type" value="Genomic_DNA"/>
</dbReference>
<evidence type="ECO:0000313" key="1">
    <source>
        <dbReference type="EMBL" id="SEW06539.1"/>
    </source>
</evidence>
<dbReference type="InterPro" id="IPR013325">
    <property type="entry name" value="RNA_pol_sigma_r2"/>
</dbReference>
<keyword evidence="1" id="KW-0804">Transcription</keyword>
<evidence type="ECO:0000313" key="2">
    <source>
        <dbReference type="Proteomes" id="UP000243605"/>
    </source>
</evidence>
<gene>
    <name evidence="1" type="ORF">SAMN05192557_1440</name>
</gene>
<dbReference type="GO" id="GO:0000428">
    <property type="term" value="C:DNA-directed RNA polymerase complex"/>
    <property type="evidence" value="ECO:0007669"/>
    <property type="project" value="UniProtKB-KW"/>
</dbReference>
<accession>A0A662Z3S4</accession>
<organism evidence="1 2">
    <name type="scientific">Aliicoccus persicus</name>
    <dbReference type="NCBI Taxonomy" id="930138"/>
    <lineage>
        <taxon>Bacteria</taxon>
        <taxon>Bacillati</taxon>
        <taxon>Bacillota</taxon>
        <taxon>Bacilli</taxon>
        <taxon>Bacillales</taxon>
        <taxon>Staphylococcaceae</taxon>
        <taxon>Aliicoccus</taxon>
    </lineage>
</organism>
<dbReference type="AlphaFoldDB" id="A0A662Z3S4"/>
<dbReference type="SUPFAM" id="SSF88946">
    <property type="entry name" value="Sigma2 domain of RNA polymerase sigma factors"/>
    <property type="match status" value="1"/>
</dbReference>
<dbReference type="Gene3D" id="1.10.1740.10">
    <property type="match status" value="1"/>
</dbReference>
<keyword evidence="1" id="KW-0240">DNA-directed RNA polymerase</keyword>
<name>A0A662Z3S4_9STAP</name>
<dbReference type="GO" id="GO:0003700">
    <property type="term" value="F:DNA-binding transcription factor activity"/>
    <property type="evidence" value="ECO:0007669"/>
    <property type="project" value="InterPro"/>
</dbReference>
<dbReference type="Proteomes" id="UP000243605">
    <property type="component" value="Unassembled WGS sequence"/>
</dbReference>
<reference evidence="1 2" key="1">
    <citation type="submission" date="2016-10" db="EMBL/GenBank/DDBJ databases">
        <authorList>
            <person name="Varghese N."/>
            <person name="Submissions S."/>
        </authorList>
    </citation>
    <scope>NUCLEOTIDE SEQUENCE [LARGE SCALE GENOMIC DNA]</scope>
    <source>
        <strain evidence="1 2">IBRC-M10081</strain>
    </source>
</reference>
<sequence>MYTIRQIVFFCGEKDYRAIDHAAVAFAKGDIEAFEHIYACLFDRTEYMIRTFIMDYNDHEDIFQDLMMLTFRLCRKYNPELGHFEHYAYRTFRFELIKIAQRKAIVQRIRRSYVHVKKELIDFIDEDIERLPEDRLLGIEMMRESLEKIVSSARFSQLERSVLSGLMTGQSPMEVRETLGLDDTSYTNAFYRMRNKVKYHPMLVPIDNETHNSYSI</sequence>
<proteinExistence type="predicted"/>